<proteinExistence type="predicted"/>
<gene>
    <name evidence="1" type="ORF">MPL3356_60557</name>
</gene>
<evidence type="ECO:0000313" key="1">
    <source>
        <dbReference type="EMBL" id="CDX26794.1"/>
    </source>
</evidence>
<organism evidence="1 2">
    <name type="scientific">Mesorhizobium plurifarium</name>
    <dbReference type="NCBI Taxonomy" id="69974"/>
    <lineage>
        <taxon>Bacteria</taxon>
        <taxon>Pseudomonadati</taxon>
        <taxon>Pseudomonadota</taxon>
        <taxon>Alphaproteobacteria</taxon>
        <taxon>Hyphomicrobiales</taxon>
        <taxon>Phyllobacteriaceae</taxon>
        <taxon>Mesorhizobium</taxon>
    </lineage>
</organism>
<keyword evidence="2" id="KW-1185">Reference proteome</keyword>
<dbReference type="Proteomes" id="UP000045285">
    <property type="component" value="Unassembled WGS sequence"/>
</dbReference>
<reference evidence="2" key="1">
    <citation type="submission" date="2014-08" db="EMBL/GenBank/DDBJ databases">
        <authorList>
            <person name="Moulin L."/>
        </authorList>
    </citation>
    <scope>NUCLEOTIDE SEQUENCE [LARGE SCALE GENOMIC DNA]</scope>
</reference>
<dbReference type="AlphaFoldDB" id="A0A090EA19"/>
<sequence>MRHNPKINAFLDKLASAGVTYRTNWETRRDGKPLSNGRPFGDVIHLTFVGNGFSPSVGTAIVVDYGDRDGFGIYYEAETNSIDDDIARIAKPRAKDVAESAVPDMLAALHAVMQCARGELERPVTQRQPWGEVQQLVETAIAKAEATGIKERAPVTGPHHGPSLADQLRLIAALAGTTDRRGHQDQRDAAAFAETVTADMLAALKALLPEVDNEIEQRQHGGNDEDWEELKVADMRKMLVHMGVNLRCYGNVEVAANTVEAALAQITADFIADKIVIKETTTDSGQDLAVIDVRDAETGEELANYGGHHLPSPYDPQPDAELLAALKRLRRVAVWDDDTDMEEYRTATAEADAAIAKAERDVTAWLETEMCRRVLAEFVRGQKAVALYSAPATETPRDSLLARILHRIENDGPKIQREGHTEVGVWDETALAEMIKAEFGRAAKAEDRANG</sequence>
<evidence type="ECO:0000313" key="2">
    <source>
        <dbReference type="Proteomes" id="UP000045285"/>
    </source>
</evidence>
<name>A0A090EA19_MESPL</name>
<dbReference type="EMBL" id="CCMZ01000056">
    <property type="protein sequence ID" value="CDX26794.1"/>
    <property type="molecule type" value="Genomic_DNA"/>
</dbReference>
<accession>A0A090EA19</accession>
<protein>
    <submittedName>
        <fullName evidence="1">Uncharacterized protein</fullName>
    </submittedName>
</protein>